<sequence length="72" mass="7523">MAMPPRVPRAAFAYGRRAQRSAGKQTPVADSGGLASSHGPLPLRDRSPWDAGGPFISSRYTAQNTTVGSGPK</sequence>
<feature type="compositionally biased region" description="Polar residues" evidence="1">
    <location>
        <begin position="58"/>
        <end position="72"/>
    </location>
</feature>
<evidence type="ECO:0000313" key="2">
    <source>
        <dbReference type="EnsemblPlants" id="OB02G34350.1"/>
    </source>
</evidence>
<dbReference type="EnsemblPlants" id="OB02G34350.1">
    <property type="protein sequence ID" value="OB02G34350.1"/>
    <property type="gene ID" value="OB02G34350"/>
</dbReference>
<keyword evidence="3" id="KW-1185">Reference proteome</keyword>
<reference evidence="2" key="1">
    <citation type="submission" date="2013-04" db="UniProtKB">
        <authorList>
            <consortium name="EnsemblPlants"/>
        </authorList>
    </citation>
    <scope>IDENTIFICATION</scope>
</reference>
<feature type="region of interest" description="Disordered" evidence="1">
    <location>
        <begin position="1"/>
        <end position="72"/>
    </location>
</feature>
<evidence type="ECO:0000256" key="1">
    <source>
        <dbReference type="SAM" id="MobiDB-lite"/>
    </source>
</evidence>
<dbReference type="AlphaFoldDB" id="J3LFL8"/>
<dbReference type="Proteomes" id="UP000006038">
    <property type="component" value="Unassembled WGS sequence"/>
</dbReference>
<proteinExistence type="predicted"/>
<name>J3LFL8_ORYBR</name>
<evidence type="ECO:0000313" key="3">
    <source>
        <dbReference type="Proteomes" id="UP000006038"/>
    </source>
</evidence>
<organism evidence="2">
    <name type="scientific">Oryza brachyantha</name>
    <name type="common">malo sina</name>
    <dbReference type="NCBI Taxonomy" id="4533"/>
    <lineage>
        <taxon>Eukaryota</taxon>
        <taxon>Viridiplantae</taxon>
        <taxon>Streptophyta</taxon>
        <taxon>Embryophyta</taxon>
        <taxon>Tracheophyta</taxon>
        <taxon>Spermatophyta</taxon>
        <taxon>Magnoliopsida</taxon>
        <taxon>Liliopsida</taxon>
        <taxon>Poales</taxon>
        <taxon>Poaceae</taxon>
        <taxon>BOP clade</taxon>
        <taxon>Oryzoideae</taxon>
        <taxon>Oryzeae</taxon>
        <taxon>Oryzinae</taxon>
        <taxon>Oryza</taxon>
    </lineage>
</organism>
<protein>
    <submittedName>
        <fullName evidence="2">Uncharacterized protein</fullName>
    </submittedName>
</protein>
<accession>J3LFL8</accession>
<dbReference type="HOGENOM" id="CLU_2726209_0_0_1"/>
<dbReference type="Gramene" id="OB02G34350.1">
    <property type="protein sequence ID" value="OB02G34350.1"/>
    <property type="gene ID" value="OB02G34350"/>
</dbReference>